<dbReference type="SUPFAM" id="SSF48452">
    <property type="entry name" value="TPR-like"/>
    <property type="match status" value="2"/>
</dbReference>
<dbReference type="Proteomes" id="UP001157126">
    <property type="component" value="Unassembled WGS sequence"/>
</dbReference>
<feature type="domain" description="HTH luxR-type" evidence="2">
    <location>
        <begin position="823"/>
        <end position="888"/>
    </location>
</feature>
<dbReference type="Pfam" id="PF00196">
    <property type="entry name" value="GerE"/>
    <property type="match status" value="1"/>
</dbReference>
<dbReference type="InterPro" id="IPR011990">
    <property type="entry name" value="TPR-like_helical_dom_sf"/>
</dbReference>
<dbReference type="PANTHER" id="PTHR43214">
    <property type="entry name" value="TWO-COMPONENT RESPONSE REGULATOR"/>
    <property type="match status" value="1"/>
</dbReference>
<dbReference type="SUPFAM" id="SSF46894">
    <property type="entry name" value="C-terminal effector domain of the bipartite response regulators"/>
    <property type="match status" value="1"/>
</dbReference>
<dbReference type="Gene3D" id="3.40.50.300">
    <property type="entry name" value="P-loop containing nucleotide triphosphate hydrolases"/>
    <property type="match status" value="1"/>
</dbReference>
<dbReference type="PROSITE" id="PS00622">
    <property type="entry name" value="HTH_LUXR_1"/>
    <property type="match status" value="1"/>
</dbReference>
<accession>A0ABQ6IU98</accession>
<evidence type="ECO:0000313" key="3">
    <source>
        <dbReference type="EMBL" id="GMA40712.1"/>
    </source>
</evidence>
<gene>
    <name evidence="3" type="ORF">GCM10025883_27570</name>
</gene>
<dbReference type="InterPro" id="IPR039420">
    <property type="entry name" value="WalR-like"/>
</dbReference>
<dbReference type="Gene3D" id="1.10.10.10">
    <property type="entry name" value="Winged helix-like DNA-binding domain superfamily/Winged helix DNA-binding domain"/>
    <property type="match status" value="1"/>
</dbReference>
<dbReference type="SUPFAM" id="SSF52540">
    <property type="entry name" value="P-loop containing nucleoside triphosphate hydrolases"/>
    <property type="match status" value="1"/>
</dbReference>
<evidence type="ECO:0000313" key="4">
    <source>
        <dbReference type="Proteomes" id="UP001157126"/>
    </source>
</evidence>
<proteinExistence type="predicted"/>
<comment type="caution">
    <text evidence="3">The sequence shown here is derived from an EMBL/GenBank/DDBJ whole genome shotgun (WGS) entry which is preliminary data.</text>
</comment>
<dbReference type="PRINTS" id="PR00038">
    <property type="entry name" value="HTHLUXR"/>
</dbReference>
<reference evidence="4" key="1">
    <citation type="journal article" date="2019" name="Int. J. Syst. Evol. Microbiol.">
        <title>The Global Catalogue of Microorganisms (GCM) 10K type strain sequencing project: providing services to taxonomists for standard genome sequencing and annotation.</title>
        <authorList>
            <consortium name="The Broad Institute Genomics Platform"/>
            <consortium name="The Broad Institute Genome Sequencing Center for Infectious Disease"/>
            <person name="Wu L."/>
            <person name="Ma J."/>
        </authorList>
    </citation>
    <scope>NUCLEOTIDE SEQUENCE [LARGE SCALE GENOMIC DNA]</scope>
    <source>
        <strain evidence="4">NBRC 113072</strain>
    </source>
</reference>
<sequence>MITDVGETLIGRRRELDDLVARLADPCGPSVVLIEGPQGVGKTALVTAALARIAGGADGIVKVVGQDVDLERPHSVLARWVPDLDPDAGVDAVARALVEAWGRPRPRMILVEAGHSVHPTTVAALQAAALLTASRVLIAARPEPRIDLPDVHRIGLEGLSVAQTADLIRTHIEWAGDTAIRAAHTLTAGVPGDVLDLVGESPRAVWSERHPAFRATRRHRDRVAAVRDAVRPEAWALVQAAAVLGERADLSQAACLAGVDPSAVDDVILTGVVTAGSVRGRTTLAFTHPMYGLAVADLTGPTGVRERHRLAADHVTDASARLGHLVEASLGPDADLALDLATHAKARGAVGEWGQAAQAYADAARVAVDGDRARYLTSAVDAFVGAGRLPEAEALVAEVESFPRTGRTDATLGYLSILRGRRHDAQTWLSRAWAEVGGPDSVETDPDLAALVCTRMVLHNLALGDGRALLDWADRSAALGPGSVHATEADAIRCLGYGALGRWPEALAAVESVAGRTGAIAQTQRVTMGHGWLTLAMDDPLAARTALESATSNDYSFGSVRITLWAQAWLARTLFVLGRWDECLDVTHRAAGAIERTGHELIRPLVHWPAAVVHAYRGDDERSRMHLDAGLAADHDYTVMLLPSALAHAQVAECRGDHAGVVRALQPVAHTFAAHPEQDPGFWPWVDVYADALVMTDRTEEAREFLGSALEVATRQGRRSAIARTEIVLGRLHGIGGDLDAAVDSFDRAETLLSALPMPVERARLRFVHGQTLRRAGRRREADEMMRGARDAFAALGAQTYIARCDRELKAAGTRVAGTGQRRAAADGQLTPQESAVVDLVAAGRTNKEVAGELYISVKTVQYHLTRVYGKLGLRSRSELAAHVAAERDDAALDAEPSPEEDS</sequence>
<dbReference type="Gene3D" id="1.25.40.10">
    <property type="entry name" value="Tetratricopeptide repeat domain"/>
    <property type="match status" value="1"/>
</dbReference>
<dbReference type="InterPro" id="IPR041664">
    <property type="entry name" value="AAA_16"/>
</dbReference>
<dbReference type="RefSeq" id="WP_284304366.1">
    <property type="nucleotide sequence ID" value="NZ_BSUO01000001.1"/>
</dbReference>
<evidence type="ECO:0000259" key="2">
    <source>
        <dbReference type="PROSITE" id="PS50043"/>
    </source>
</evidence>
<evidence type="ECO:0000256" key="1">
    <source>
        <dbReference type="ARBA" id="ARBA00023125"/>
    </source>
</evidence>
<name>A0ABQ6IU98_9MICO</name>
<dbReference type="InterPro" id="IPR027417">
    <property type="entry name" value="P-loop_NTPase"/>
</dbReference>
<organism evidence="3 4">
    <name type="scientific">Mobilicoccus caccae</name>
    <dbReference type="NCBI Taxonomy" id="1859295"/>
    <lineage>
        <taxon>Bacteria</taxon>
        <taxon>Bacillati</taxon>
        <taxon>Actinomycetota</taxon>
        <taxon>Actinomycetes</taxon>
        <taxon>Micrococcales</taxon>
        <taxon>Dermatophilaceae</taxon>
        <taxon>Mobilicoccus</taxon>
    </lineage>
</organism>
<dbReference type="Pfam" id="PF13191">
    <property type="entry name" value="AAA_16"/>
    <property type="match status" value="1"/>
</dbReference>
<dbReference type="EMBL" id="BSUO01000001">
    <property type="protein sequence ID" value="GMA40712.1"/>
    <property type="molecule type" value="Genomic_DNA"/>
</dbReference>
<keyword evidence="4" id="KW-1185">Reference proteome</keyword>
<protein>
    <submittedName>
        <fullName evidence="3">LuxR family transcriptional regulator</fullName>
    </submittedName>
</protein>
<dbReference type="InterPro" id="IPR016032">
    <property type="entry name" value="Sig_transdc_resp-reg_C-effctor"/>
</dbReference>
<dbReference type="PROSITE" id="PS50043">
    <property type="entry name" value="HTH_LUXR_2"/>
    <property type="match status" value="1"/>
</dbReference>
<dbReference type="CDD" id="cd06170">
    <property type="entry name" value="LuxR_C_like"/>
    <property type="match status" value="1"/>
</dbReference>
<keyword evidence="1" id="KW-0238">DNA-binding</keyword>
<dbReference type="SMART" id="SM00421">
    <property type="entry name" value="HTH_LUXR"/>
    <property type="match status" value="1"/>
</dbReference>
<dbReference type="InterPro" id="IPR000792">
    <property type="entry name" value="Tscrpt_reg_LuxR_C"/>
</dbReference>
<dbReference type="InterPro" id="IPR036388">
    <property type="entry name" value="WH-like_DNA-bd_sf"/>
</dbReference>